<protein>
    <recommendedName>
        <fullName evidence="9">Bestrophin</fullName>
    </recommendedName>
</protein>
<comment type="subcellular location">
    <subcellularLocation>
        <location evidence="9">Cell membrane</location>
        <topology evidence="9">Multi-pass membrane protein</topology>
    </subcellularLocation>
    <subcellularLocation>
        <location evidence="1">Membrane</location>
    </subcellularLocation>
</comment>
<evidence type="ECO:0000256" key="9">
    <source>
        <dbReference type="RuleBase" id="RU363126"/>
    </source>
</evidence>
<keyword evidence="3" id="KW-1133">Transmembrane helix</keyword>
<dbReference type="GO" id="GO:0005229">
    <property type="term" value="F:intracellularly calcium-gated chloride channel activity"/>
    <property type="evidence" value="ECO:0007669"/>
    <property type="project" value="Ensembl"/>
</dbReference>
<dbReference type="PANTHER" id="PTHR10736:SF2">
    <property type="entry name" value="BESTROPHIN-3"/>
    <property type="match status" value="1"/>
</dbReference>
<evidence type="ECO:0000256" key="5">
    <source>
        <dbReference type="ARBA" id="ARBA00023173"/>
    </source>
</evidence>
<keyword evidence="4" id="KW-0472">Membrane</keyword>
<name>A0A8C3X229_9CETA</name>
<feature type="region of interest" description="Disordered" evidence="10">
    <location>
        <begin position="355"/>
        <end position="375"/>
    </location>
</feature>
<dbReference type="Proteomes" id="UP000694540">
    <property type="component" value="Unplaced"/>
</dbReference>
<feature type="region of interest" description="Disordered" evidence="10">
    <location>
        <begin position="192"/>
        <end position="250"/>
    </location>
</feature>
<evidence type="ECO:0000256" key="1">
    <source>
        <dbReference type="ARBA" id="ARBA00004370"/>
    </source>
</evidence>
<evidence type="ECO:0000256" key="10">
    <source>
        <dbReference type="SAM" id="MobiDB-lite"/>
    </source>
</evidence>
<sequence>MTADERKLFDHLKSPHLKYWVPFIWFGNLAAKARKEGRIRDSVDLQSLMTEMNRFRSWCSLLFGYDWVGIPLVYTQVAEQLINPFGEDDDDFETNWCIDRNLQVSLLAVDEMHMSLPKMKKDIYWDDSAARPPYTLAAADYCIPSFLGSTIQMGLSGSDLPSEEWLWDYEKHGHRRSVIRRVKRFLSAHEHAASPRRSSYGRQASDSSMFLPPRDLSPARDLLDVPPRSPHRASAPWKQPWPPEGGAKLHSSLGELSTIRETSLTPQSSVRGSPTKTPQVPEVLVTAPAPPAEEDHYDSAASIQSSDFTGVQPSGTGRQEDCAGSILFPTEKGTPPKDPSFQAAPARAERIFLTFASEEDPRENDKSPQTWSLPGFLGSSHTSLAALSLDPTRPEPVPLLDTEASSETSGINFVAGSRVSPDVLYLMENLDTKETDIIEFNNEQTEGSPKG</sequence>
<evidence type="ECO:0000256" key="6">
    <source>
        <dbReference type="ARBA" id="ARBA00023214"/>
    </source>
</evidence>
<dbReference type="Ensembl" id="ENSCWAT00000026714.1">
    <property type="protein sequence ID" value="ENSCWAP00000024630.1"/>
    <property type="gene ID" value="ENSCWAG00000018726.1"/>
</dbReference>
<keyword evidence="2" id="KW-0812">Transmembrane</keyword>
<comment type="function">
    <text evidence="9">Forms calcium-sensitive chloride channels. Permeable to bicarbonate.</text>
</comment>
<dbReference type="Pfam" id="PF01062">
    <property type="entry name" value="Bestrophin"/>
    <property type="match status" value="1"/>
</dbReference>
<keyword evidence="9" id="KW-0406">Ion transport</keyword>
<comment type="similarity">
    <text evidence="8 9">Belongs to the anion channel-forming bestrophin (TC 1.A.46) family. Calcium-sensitive chloride channel subfamily.</text>
</comment>
<evidence type="ECO:0000313" key="12">
    <source>
        <dbReference type="Proteomes" id="UP000694540"/>
    </source>
</evidence>
<evidence type="ECO:0000256" key="7">
    <source>
        <dbReference type="ARBA" id="ARBA00024167"/>
    </source>
</evidence>
<evidence type="ECO:0000256" key="4">
    <source>
        <dbReference type="ARBA" id="ARBA00023136"/>
    </source>
</evidence>
<gene>
    <name evidence="11" type="primary">BEST3</name>
</gene>
<keyword evidence="9" id="KW-0407">Ion channel</keyword>
<dbReference type="GeneTree" id="ENSGT00940000157777"/>
<evidence type="ECO:0000256" key="2">
    <source>
        <dbReference type="ARBA" id="ARBA00022692"/>
    </source>
</evidence>
<dbReference type="PANTHER" id="PTHR10736">
    <property type="entry name" value="BESTROPHIN"/>
    <property type="match status" value="1"/>
</dbReference>
<dbReference type="GO" id="GO:0005886">
    <property type="term" value="C:plasma membrane"/>
    <property type="evidence" value="ECO:0007669"/>
    <property type="project" value="UniProtKB-SubCell"/>
</dbReference>
<evidence type="ECO:0000256" key="3">
    <source>
        <dbReference type="ARBA" id="ARBA00022989"/>
    </source>
</evidence>
<keyword evidence="12" id="KW-1185">Reference proteome</keyword>
<evidence type="ECO:0000313" key="11">
    <source>
        <dbReference type="Ensembl" id="ENSCWAP00000024630.1"/>
    </source>
</evidence>
<feature type="compositionally biased region" description="Polar residues" evidence="10">
    <location>
        <begin position="196"/>
        <end position="208"/>
    </location>
</feature>
<reference evidence="11" key="2">
    <citation type="submission" date="2025-09" db="UniProtKB">
        <authorList>
            <consortium name="Ensembl"/>
        </authorList>
    </citation>
    <scope>IDENTIFICATION</scope>
</reference>
<accession>A0A8C3X229</accession>
<keyword evidence="9" id="KW-0813">Transport</keyword>
<keyword evidence="5 9" id="KW-0869">Chloride channel</keyword>
<dbReference type="GO" id="GO:0034707">
    <property type="term" value="C:chloride channel complex"/>
    <property type="evidence" value="ECO:0007669"/>
    <property type="project" value="UniProtKB-KW"/>
</dbReference>
<feature type="region of interest" description="Disordered" evidence="10">
    <location>
        <begin position="388"/>
        <end position="408"/>
    </location>
</feature>
<comment type="catalytic activity">
    <reaction evidence="7">
        <text>chloride(in) = chloride(out)</text>
        <dbReference type="Rhea" id="RHEA:29823"/>
        <dbReference type="ChEBI" id="CHEBI:17996"/>
    </reaction>
</comment>
<keyword evidence="6 9" id="KW-0868">Chloride</keyword>
<dbReference type="AlphaFoldDB" id="A0A8C3X229"/>
<dbReference type="InterPro" id="IPR021134">
    <property type="entry name" value="Bestrophin-like"/>
</dbReference>
<dbReference type="InterPro" id="IPR000615">
    <property type="entry name" value="Bestrophin"/>
</dbReference>
<proteinExistence type="inferred from homology"/>
<reference evidence="11" key="1">
    <citation type="submission" date="2025-08" db="UniProtKB">
        <authorList>
            <consortium name="Ensembl"/>
        </authorList>
    </citation>
    <scope>IDENTIFICATION</scope>
</reference>
<organism evidence="11 12">
    <name type="scientific">Catagonus wagneri</name>
    <name type="common">Chacoan peccary</name>
    <dbReference type="NCBI Taxonomy" id="51154"/>
    <lineage>
        <taxon>Eukaryota</taxon>
        <taxon>Metazoa</taxon>
        <taxon>Chordata</taxon>
        <taxon>Craniata</taxon>
        <taxon>Vertebrata</taxon>
        <taxon>Euteleostomi</taxon>
        <taxon>Mammalia</taxon>
        <taxon>Eutheria</taxon>
        <taxon>Laurasiatheria</taxon>
        <taxon>Artiodactyla</taxon>
        <taxon>Suina</taxon>
        <taxon>Tayassuidae</taxon>
        <taxon>Catagonus</taxon>
    </lineage>
</organism>
<evidence type="ECO:0000256" key="8">
    <source>
        <dbReference type="ARBA" id="ARBA00034769"/>
    </source>
</evidence>
<keyword evidence="9" id="KW-1003">Cell membrane</keyword>